<dbReference type="SUPFAM" id="SSF49410">
    <property type="entry name" value="Alpha-macroglobulin receptor domain"/>
    <property type="match status" value="1"/>
</dbReference>
<keyword evidence="2" id="KW-0964">Secreted</keyword>
<dbReference type="SMART" id="SM01359">
    <property type="entry name" value="A2M_N_2"/>
    <property type="match status" value="1"/>
</dbReference>
<evidence type="ECO:0000313" key="7">
    <source>
        <dbReference type="EMBL" id="KAL3882562.1"/>
    </source>
</evidence>
<dbReference type="SUPFAM" id="SSF48239">
    <property type="entry name" value="Terpenoid cyclases/Protein prenyltransferases"/>
    <property type="match status" value="1"/>
</dbReference>
<dbReference type="Gene3D" id="2.60.40.1940">
    <property type="match status" value="1"/>
</dbReference>
<sequence length="1531" mass="172981">MQDFAVCVGLILCSVLTLAKGKEYYLLTSPRYLRFGVNETLSVSYHGDTSLTLTILLRYEMKEFSVRQITLNRENPQILDVEVTRKDLGLDDKASFKPRFVDLVVKSRLARSRGEDIKQMLISYNTGYLFIQTDKPIYSPGFGKDTKVFIRVMALDENFKPSVGKNVTVEITDSRGVLMTKNTKHFVDFIRDEMILDSLAAKGIWIVRAKFEDELETETYAFFEVKEYVIPTFEVIITSVSHRYISDRLDYLRIKVKSIYVYGKPVRGTCFLRLKLKDEEGNETKLNLYYPPKQLDNNGQVEFTIDVKTGLRSVLPESGYEGKRLVLDATVQETTTGNTQTVRDQSVFFSNNPYVLKFFRSSSSFQPDFPYKLHIDVLHLAGDPAANINLQVQIDGKNQTITTDENGRALYSLNTKKSSLQLLFQIKPHESSEIIPHIVKKYDGKHYLQLTVTKQPLQLEARTDSGANGSGGLVILTSSRGRLYDSAFFLIRGIKTHNLSPWQHQMISSGRSIAYFIDENGEVVADQIKYDVQRTCLTKELTVTLKDHKVEYYPGQPLEMTVTGVNNSRVGLGVIDKAVLLVSNRSNLFERSQMFDKIDAHDRGCTYGGGVNGSTVFRDAGMVVLTNARLIMESNTNVNCPASTNQRRKRSTDEDLQICCKEGEDYANSIDEMTACVHKVLKKHNEGKKSSACLNKFLECCRDAFPEGRSSGADKIAFDFDQTAKDLKIAIRDQFQESWMFDEYSIGSNGELKVNRPTPHSITEWRVQAIGMSSEYGICIAEPVTFKTFKNFFLQVDLPYKAVRLEQMNIKVTIFNYDVNNYLVNVYVEPWDSAICASTKMGVRSEAISVLVKAKDASTVTYPILPLKANDTYLTVYGVATGEKLGMNINDAVWKKLHIVNEGIEENEKIQLCLDPNQGRKTICTYNKRVIVENDVVSKVQIFTVNLTMPDNAIQDTGKGVIYLTGNNIMDIVVQNTIKDVDKLFAEAQPYHCGEQTMVFLAPTVYAMMYLDKTKQLINGSEIEKNGFNLIKKGIMQMKKYKKKLGAYSVWTDSIESTWLTAYVLKVYCQTDKLNDALNQTEDIRPGLEWLVRYRQNADGLFTERYPVYHIYKDSNTNNLFVTAYALITLQECRTSDKESKTVNNGIEKAMKYVERTYRTINDTYVLAIAAYALAISQSSVRTDANNQLKLLSRTTGQDFRYWGLEGEAIGYASAITIETTCYALLTQLEFDDLQYAQDIVNWLAAKINSHGSFRSTQDTVVCLQALSSYNIRTYNPILDLHVTVLADGYSQTKFVTQTNTIATPLKKIPVGKTITVQVRGKGDGRMFIDFVYNRKKEQNDVCNFSIEISSNTIYQDKASKIRNSGCDICGNCPNDNTTEEAHNRFGRSASSTSIKYCITVNVSYIPKTEQETNAGMSIVDIGIQTGFKLANEQDLKDMVNTTINHFEMPGDTRDSLILYVNMIPKKPDVLTFMFTVTKQIEVVNKIQPAAVSVYQYDDPDKKCVKFYSLMEGSSGELSSACQGQVCECLE</sequence>
<proteinExistence type="predicted"/>
<dbReference type="Pfam" id="PF07703">
    <property type="entry name" value="A2M_BRD"/>
    <property type="match status" value="1"/>
</dbReference>
<feature type="non-terminal residue" evidence="7">
    <location>
        <position position="1531"/>
    </location>
</feature>
<evidence type="ECO:0000259" key="4">
    <source>
        <dbReference type="SMART" id="SM01359"/>
    </source>
</evidence>
<evidence type="ECO:0000313" key="8">
    <source>
        <dbReference type="Proteomes" id="UP001634394"/>
    </source>
</evidence>
<dbReference type="Proteomes" id="UP001634394">
    <property type="component" value="Unassembled WGS sequence"/>
</dbReference>
<dbReference type="Gene3D" id="2.60.40.690">
    <property type="entry name" value="Alpha-macroglobulin, receptor-binding domain"/>
    <property type="match status" value="1"/>
</dbReference>
<accession>A0ABD3XC24</accession>
<dbReference type="InterPro" id="IPR001599">
    <property type="entry name" value="Macroglobln_a2"/>
</dbReference>
<dbReference type="Pfam" id="PF00207">
    <property type="entry name" value="A2M"/>
    <property type="match status" value="1"/>
</dbReference>
<dbReference type="InterPro" id="IPR008930">
    <property type="entry name" value="Terpenoid_cyclase/PrenylTrfase"/>
</dbReference>
<dbReference type="SMART" id="SM01419">
    <property type="entry name" value="Thiol-ester_cl"/>
    <property type="match status" value="1"/>
</dbReference>
<gene>
    <name evidence="7" type="ORF">ACJMK2_028897</name>
</gene>
<dbReference type="InterPro" id="IPR041555">
    <property type="entry name" value="MG3"/>
</dbReference>
<feature type="domain" description="Alpha-2-macroglobulin" evidence="5">
    <location>
        <begin position="738"/>
        <end position="828"/>
    </location>
</feature>
<keyword evidence="8" id="KW-1185">Reference proteome</keyword>
<dbReference type="InterPro" id="IPR036595">
    <property type="entry name" value="A-macroglobulin_rcpt-bd_sf"/>
</dbReference>
<dbReference type="GO" id="GO:0005576">
    <property type="term" value="C:extracellular region"/>
    <property type="evidence" value="ECO:0007669"/>
    <property type="project" value="UniProtKB-SubCell"/>
</dbReference>
<name>A0ABD3XC24_SINWO</name>
<organism evidence="7 8">
    <name type="scientific">Sinanodonta woodiana</name>
    <name type="common">Chinese pond mussel</name>
    <name type="synonym">Anodonta woodiana</name>
    <dbReference type="NCBI Taxonomy" id="1069815"/>
    <lineage>
        <taxon>Eukaryota</taxon>
        <taxon>Metazoa</taxon>
        <taxon>Spiralia</taxon>
        <taxon>Lophotrochozoa</taxon>
        <taxon>Mollusca</taxon>
        <taxon>Bivalvia</taxon>
        <taxon>Autobranchia</taxon>
        <taxon>Heteroconchia</taxon>
        <taxon>Palaeoheterodonta</taxon>
        <taxon>Unionida</taxon>
        <taxon>Unionoidea</taxon>
        <taxon>Unionidae</taxon>
        <taxon>Unioninae</taxon>
        <taxon>Sinanodonta</taxon>
    </lineage>
</organism>
<feature type="signal peptide" evidence="3">
    <location>
        <begin position="1"/>
        <end position="21"/>
    </location>
</feature>
<dbReference type="Gene3D" id="1.50.10.20">
    <property type="match status" value="1"/>
</dbReference>
<evidence type="ECO:0000256" key="2">
    <source>
        <dbReference type="ARBA" id="ARBA00022525"/>
    </source>
</evidence>
<comment type="caution">
    <text evidence="7">The sequence shown here is derived from an EMBL/GenBank/DDBJ whole genome shotgun (WGS) entry which is preliminary data.</text>
</comment>
<dbReference type="SMART" id="SM01360">
    <property type="entry name" value="A2M"/>
    <property type="match status" value="1"/>
</dbReference>
<evidence type="ECO:0000259" key="5">
    <source>
        <dbReference type="SMART" id="SM01360"/>
    </source>
</evidence>
<dbReference type="SMART" id="SM01361">
    <property type="entry name" value="A2M_recep"/>
    <property type="match status" value="1"/>
</dbReference>
<dbReference type="InterPro" id="IPR040839">
    <property type="entry name" value="MG4"/>
</dbReference>
<dbReference type="Pfam" id="PF07677">
    <property type="entry name" value="A2M_recep"/>
    <property type="match status" value="1"/>
</dbReference>
<dbReference type="PANTHER" id="PTHR11412:SF166">
    <property type="entry name" value="NTR DOMAIN-CONTAINING PROTEIN"/>
    <property type="match status" value="1"/>
</dbReference>
<keyword evidence="3" id="KW-0732">Signal</keyword>
<dbReference type="Pfam" id="PF17789">
    <property type="entry name" value="MG4"/>
    <property type="match status" value="1"/>
</dbReference>
<feature type="domain" description="Alpha-2-macroglobulin bait region" evidence="4">
    <location>
        <begin position="448"/>
        <end position="582"/>
    </location>
</feature>
<dbReference type="InterPro" id="IPR011626">
    <property type="entry name" value="Alpha-macroglobulin_TED"/>
</dbReference>
<dbReference type="PANTHER" id="PTHR11412">
    <property type="entry name" value="MACROGLOBULIN / COMPLEMENT"/>
    <property type="match status" value="1"/>
</dbReference>
<feature type="chain" id="PRO_5044856990" evidence="3">
    <location>
        <begin position="22"/>
        <end position="1531"/>
    </location>
</feature>
<dbReference type="Gene3D" id="2.20.130.20">
    <property type="match status" value="1"/>
</dbReference>
<feature type="domain" description="Alpha-macroglobulin receptor-binding" evidence="6">
    <location>
        <begin position="1415"/>
        <end position="1508"/>
    </location>
</feature>
<dbReference type="Pfam" id="PF17791">
    <property type="entry name" value="MG3"/>
    <property type="match status" value="1"/>
</dbReference>
<dbReference type="InterPro" id="IPR047565">
    <property type="entry name" value="Alpha-macroglob_thiol-ester_cl"/>
</dbReference>
<comment type="subcellular location">
    <subcellularLocation>
        <location evidence="1">Secreted</location>
    </subcellularLocation>
</comment>
<dbReference type="Gene3D" id="2.60.40.1930">
    <property type="match status" value="3"/>
</dbReference>
<dbReference type="InterPro" id="IPR013783">
    <property type="entry name" value="Ig-like_fold"/>
</dbReference>
<dbReference type="InterPro" id="IPR011625">
    <property type="entry name" value="A2M_N_BRD"/>
</dbReference>
<evidence type="ECO:0000256" key="3">
    <source>
        <dbReference type="SAM" id="SignalP"/>
    </source>
</evidence>
<dbReference type="Gene3D" id="6.20.50.160">
    <property type="match status" value="1"/>
</dbReference>
<dbReference type="InterPro" id="IPR009048">
    <property type="entry name" value="A-macroglobulin_rcpt-bd"/>
</dbReference>
<dbReference type="InterPro" id="IPR050473">
    <property type="entry name" value="A2M/Complement_sys"/>
</dbReference>
<protein>
    <submittedName>
        <fullName evidence="7">Uncharacterized protein</fullName>
    </submittedName>
</protein>
<dbReference type="Gene3D" id="2.60.120.1540">
    <property type="match status" value="1"/>
</dbReference>
<reference evidence="7 8" key="1">
    <citation type="submission" date="2024-11" db="EMBL/GenBank/DDBJ databases">
        <title>Chromosome-level genome assembly of the freshwater bivalve Anodonta woodiana.</title>
        <authorList>
            <person name="Chen X."/>
        </authorList>
    </citation>
    <scope>NUCLEOTIDE SEQUENCE [LARGE SCALE GENOMIC DNA]</scope>
    <source>
        <strain evidence="7">MN2024</strain>
        <tissue evidence="7">Gills</tissue>
    </source>
</reference>
<dbReference type="EMBL" id="JBJQND010000003">
    <property type="protein sequence ID" value="KAL3882562.1"/>
    <property type="molecule type" value="Genomic_DNA"/>
</dbReference>
<dbReference type="Pfam" id="PF07678">
    <property type="entry name" value="TED_complement"/>
    <property type="match status" value="1"/>
</dbReference>
<evidence type="ECO:0000259" key="6">
    <source>
        <dbReference type="SMART" id="SM01361"/>
    </source>
</evidence>
<dbReference type="Gene3D" id="2.60.40.10">
    <property type="entry name" value="Immunoglobulins"/>
    <property type="match status" value="2"/>
</dbReference>
<evidence type="ECO:0000256" key="1">
    <source>
        <dbReference type="ARBA" id="ARBA00004613"/>
    </source>
</evidence>